<feature type="compositionally biased region" description="Polar residues" evidence="1">
    <location>
        <begin position="224"/>
        <end position="234"/>
    </location>
</feature>
<sequence>MADALYIIAKAPRVGLAKTRLGRVIGHEAAVTLYKAFLRDLGARFADTPFECGWYVTPVDAWEDISPLVGCGREARILLQKEGDLTERQRELFLGAAARGEERVVLIASDSPHLAVEVVTSAFRELDRHDLVFGPTYDGGYYLIGMRGWHDVFHDIPMSVGTELDNIIARAEQAGLSVGRTEVTFDVDEVEDLEHLRQLVEHRTDLAATRVALETLDLYTDKGSTTPRWASAPSSGIGKPGPCGEETA</sequence>
<gene>
    <name evidence="2" type="ORF">AVDCRST_MAG80-2391</name>
</gene>
<dbReference type="PANTHER" id="PTHR36529">
    <property type="entry name" value="SLL1095 PROTEIN"/>
    <property type="match status" value="1"/>
</dbReference>
<name>A0A6J4QYZ1_9ACTN</name>
<accession>A0A6J4QYZ1</accession>
<protein>
    <recommendedName>
        <fullName evidence="3">Glycosyltransferase</fullName>
    </recommendedName>
</protein>
<evidence type="ECO:0000256" key="1">
    <source>
        <dbReference type="SAM" id="MobiDB-lite"/>
    </source>
</evidence>
<reference evidence="2" key="1">
    <citation type="submission" date="2020-02" db="EMBL/GenBank/DDBJ databases">
        <authorList>
            <person name="Meier V. D."/>
        </authorList>
    </citation>
    <scope>NUCLEOTIDE SEQUENCE</scope>
    <source>
        <strain evidence="2">AVDCRST_MAG80</strain>
    </source>
</reference>
<feature type="region of interest" description="Disordered" evidence="1">
    <location>
        <begin position="224"/>
        <end position="248"/>
    </location>
</feature>
<dbReference type="Gene3D" id="3.90.550.10">
    <property type="entry name" value="Spore Coat Polysaccharide Biosynthesis Protein SpsA, Chain A"/>
    <property type="match status" value="1"/>
</dbReference>
<dbReference type="SUPFAM" id="SSF53448">
    <property type="entry name" value="Nucleotide-diphospho-sugar transferases"/>
    <property type="match status" value="1"/>
</dbReference>
<dbReference type="PANTHER" id="PTHR36529:SF1">
    <property type="entry name" value="GLYCOSYLTRANSFERASE"/>
    <property type="match status" value="1"/>
</dbReference>
<evidence type="ECO:0000313" key="2">
    <source>
        <dbReference type="EMBL" id="CAA9452053.1"/>
    </source>
</evidence>
<proteinExistence type="predicted"/>
<dbReference type="Pfam" id="PF09837">
    <property type="entry name" value="DUF2064"/>
    <property type="match status" value="1"/>
</dbReference>
<evidence type="ECO:0008006" key="3">
    <source>
        <dbReference type="Google" id="ProtNLM"/>
    </source>
</evidence>
<dbReference type="NCBIfam" id="TIGR04282">
    <property type="entry name" value="glyco_like_cofC"/>
    <property type="match status" value="1"/>
</dbReference>
<dbReference type="EMBL" id="CADCVC010000212">
    <property type="protein sequence ID" value="CAA9452053.1"/>
    <property type="molecule type" value="Genomic_DNA"/>
</dbReference>
<dbReference type="InterPro" id="IPR029044">
    <property type="entry name" value="Nucleotide-diphossugar_trans"/>
</dbReference>
<dbReference type="InterPro" id="IPR018641">
    <property type="entry name" value="Trfase_1_rSAM/seldom-assoc"/>
</dbReference>
<organism evidence="2">
    <name type="scientific">uncultured Rubrobacteraceae bacterium</name>
    <dbReference type="NCBI Taxonomy" id="349277"/>
    <lineage>
        <taxon>Bacteria</taxon>
        <taxon>Bacillati</taxon>
        <taxon>Actinomycetota</taxon>
        <taxon>Rubrobacteria</taxon>
        <taxon>Rubrobacterales</taxon>
        <taxon>Rubrobacteraceae</taxon>
        <taxon>environmental samples</taxon>
    </lineage>
</organism>
<dbReference type="AlphaFoldDB" id="A0A6J4QYZ1"/>